<gene>
    <name evidence="2" type="ORF">DFJ65_1875</name>
</gene>
<evidence type="ECO:0000313" key="3">
    <source>
        <dbReference type="Proteomes" id="UP000256253"/>
    </source>
</evidence>
<accession>A0A3D9V173</accession>
<proteinExistence type="predicted"/>
<dbReference type="Proteomes" id="UP000256253">
    <property type="component" value="Unassembled WGS sequence"/>
</dbReference>
<evidence type="ECO:0000313" key="2">
    <source>
        <dbReference type="EMBL" id="REF30851.1"/>
    </source>
</evidence>
<reference evidence="2 3" key="1">
    <citation type="submission" date="2018-08" db="EMBL/GenBank/DDBJ databases">
        <title>Sequencing the genomes of 1000 actinobacteria strains.</title>
        <authorList>
            <person name="Klenk H.-P."/>
        </authorList>
    </citation>
    <scope>NUCLEOTIDE SEQUENCE [LARGE SCALE GENOMIC DNA]</scope>
    <source>
        <strain evidence="2 3">DSM 22967</strain>
    </source>
</reference>
<evidence type="ECO:0000256" key="1">
    <source>
        <dbReference type="SAM" id="MobiDB-lite"/>
    </source>
</evidence>
<feature type="region of interest" description="Disordered" evidence="1">
    <location>
        <begin position="46"/>
        <end position="99"/>
    </location>
</feature>
<organism evidence="2 3">
    <name type="scientific">Calidifontibacter indicus</name>
    <dbReference type="NCBI Taxonomy" id="419650"/>
    <lineage>
        <taxon>Bacteria</taxon>
        <taxon>Bacillati</taxon>
        <taxon>Actinomycetota</taxon>
        <taxon>Actinomycetes</taxon>
        <taxon>Micrococcales</taxon>
        <taxon>Dermacoccaceae</taxon>
        <taxon>Calidifontibacter</taxon>
    </lineage>
</organism>
<keyword evidence="3" id="KW-1185">Reference proteome</keyword>
<protein>
    <submittedName>
        <fullName evidence="2">Uncharacterized protein</fullName>
    </submittedName>
</protein>
<comment type="caution">
    <text evidence="2">The sequence shown here is derived from an EMBL/GenBank/DDBJ whole genome shotgun (WGS) entry which is preliminary data.</text>
</comment>
<name>A0A3D9V173_9MICO</name>
<sequence length="99" mass="10616">MGVLADAERLSASALEEQFIELVCGDDELVQAEFDALVTAEWRECPAGPPGDRGFDDRCVPGGTGSRGGHRGGEAHRPPRARRPGSGEWVRQRSPPFTG</sequence>
<dbReference type="EMBL" id="QTUA01000001">
    <property type="protein sequence ID" value="REF30851.1"/>
    <property type="molecule type" value="Genomic_DNA"/>
</dbReference>
<dbReference type="AlphaFoldDB" id="A0A3D9V173"/>